<evidence type="ECO:0000256" key="2">
    <source>
        <dbReference type="ARBA" id="ARBA00022475"/>
    </source>
</evidence>
<dbReference type="EMBL" id="CP003360">
    <property type="protein sequence ID" value="AFM27516.1"/>
    <property type="molecule type" value="Genomic_DNA"/>
</dbReference>
<dbReference type="Proteomes" id="UP000006055">
    <property type="component" value="Chromosome"/>
</dbReference>
<evidence type="ECO:0000313" key="8">
    <source>
        <dbReference type="EMBL" id="AFM27516.1"/>
    </source>
</evidence>
<keyword evidence="4" id="KW-1133">Transmembrane helix</keyword>
<dbReference type="SMART" id="SM01049">
    <property type="entry name" value="Cache_2"/>
    <property type="match status" value="1"/>
</dbReference>
<evidence type="ECO:0000256" key="6">
    <source>
        <dbReference type="SAM" id="SignalP"/>
    </source>
</evidence>
<feature type="signal peptide" evidence="6">
    <location>
        <begin position="1"/>
        <end position="28"/>
    </location>
</feature>
<keyword evidence="3" id="KW-0812">Transmembrane</keyword>
<evidence type="ECO:0000259" key="7">
    <source>
        <dbReference type="SMART" id="SM01049"/>
    </source>
</evidence>
<evidence type="ECO:0000256" key="1">
    <source>
        <dbReference type="ARBA" id="ARBA00004651"/>
    </source>
</evidence>
<dbReference type="RefSeq" id="WP_014812622.1">
    <property type="nucleotide sequence ID" value="NC_018025.1"/>
</dbReference>
<dbReference type="AlphaFoldDB" id="I4CD75"/>
<dbReference type="Gene3D" id="3.30.450.20">
    <property type="entry name" value="PAS domain"/>
    <property type="match status" value="1"/>
</dbReference>
<dbReference type="STRING" id="706587.Desti_4902"/>
<comment type="subcellular location">
    <subcellularLocation>
        <location evidence="1">Cell membrane</location>
        <topology evidence="1">Multi-pass membrane protein</topology>
    </subcellularLocation>
</comment>
<gene>
    <name evidence="8" type="ordered locus">Desti_4902</name>
</gene>
<accession>I4CD75</accession>
<dbReference type="Pfam" id="PF08269">
    <property type="entry name" value="dCache_2"/>
    <property type="match status" value="1"/>
</dbReference>
<feature type="domain" description="Single Cache" evidence="7">
    <location>
        <begin position="20"/>
        <end position="104"/>
    </location>
</feature>
<keyword evidence="6" id="KW-0732">Signal</keyword>
<feature type="chain" id="PRO_5003687177" evidence="6">
    <location>
        <begin position="29"/>
        <end position="153"/>
    </location>
</feature>
<evidence type="ECO:0000313" key="9">
    <source>
        <dbReference type="Proteomes" id="UP000006055"/>
    </source>
</evidence>
<dbReference type="InterPro" id="IPR033480">
    <property type="entry name" value="sCache_2"/>
</dbReference>
<keyword evidence="2" id="KW-1003">Cell membrane</keyword>
<dbReference type="OrthoDB" id="9791237at2"/>
<dbReference type="HOGENOM" id="CLU_081845_2_0_7"/>
<dbReference type="InterPro" id="IPR004010">
    <property type="entry name" value="Double_Cache_2"/>
</dbReference>
<evidence type="ECO:0000256" key="4">
    <source>
        <dbReference type="ARBA" id="ARBA00022989"/>
    </source>
</evidence>
<sequence length="153" mass="17016">MKARVICLVFVASVAVCLLAGVAAANQANDCIMMVSNAEAFIREKGVEYALKVFSTRNSPFVDKDLYIFVLSMDNVMLAHPFNPGLIGKNFSDHKDSNGKFVFQEFKKVVNGKGEGWVDYTWPKPGEQGEFPKSAYVKKVHGQDMYIGASYFK</sequence>
<reference evidence="9" key="1">
    <citation type="submission" date="2012-06" db="EMBL/GenBank/DDBJ databases">
        <title>Complete sequence of chromosome of Desulfomonile tiedjei DSM 6799.</title>
        <authorList>
            <person name="Lucas S."/>
            <person name="Copeland A."/>
            <person name="Lapidus A."/>
            <person name="Glavina del Rio T."/>
            <person name="Dalin E."/>
            <person name="Tice H."/>
            <person name="Bruce D."/>
            <person name="Goodwin L."/>
            <person name="Pitluck S."/>
            <person name="Peters L."/>
            <person name="Ovchinnikova G."/>
            <person name="Zeytun A."/>
            <person name="Lu M."/>
            <person name="Kyrpides N."/>
            <person name="Mavromatis K."/>
            <person name="Ivanova N."/>
            <person name="Brettin T."/>
            <person name="Detter J.C."/>
            <person name="Han C."/>
            <person name="Larimer F."/>
            <person name="Land M."/>
            <person name="Hauser L."/>
            <person name="Markowitz V."/>
            <person name="Cheng J.-F."/>
            <person name="Hugenholtz P."/>
            <person name="Woyke T."/>
            <person name="Wu D."/>
            <person name="Spring S."/>
            <person name="Schroeder M."/>
            <person name="Brambilla E."/>
            <person name="Klenk H.-P."/>
            <person name="Eisen J.A."/>
        </authorList>
    </citation>
    <scope>NUCLEOTIDE SEQUENCE [LARGE SCALE GENOMIC DNA]</scope>
    <source>
        <strain evidence="9">ATCC 49306 / DSM 6799 / DCB-1</strain>
    </source>
</reference>
<dbReference type="eggNOG" id="COG4564">
    <property type="taxonomic scope" value="Bacteria"/>
</dbReference>
<dbReference type="KEGG" id="dti:Desti_4902"/>
<name>I4CD75_DESTA</name>
<organism evidence="8 9">
    <name type="scientific">Desulfomonile tiedjei (strain ATCC 49306 / DSM 6799 / DCB-1)</name>
    <dbReference type="NCBI Taxonomy" id="706587"/>
    <lineage>
        <taxon>Bacteria</taxon>
        <taxon>Pseudomonadati</taxon>
        <taxon>Thermodesulfobacteriota</taxon>
        <taxon>Desulfomonilia</taxon>
        <taxon>Desulfomonilales</taxon>
        <taxon>Desulfomonilaceae</taxon>
        <taxon>Desulfomonile</taxon>
    </lineage>
</organism>
<proteinExistence type="predicted"/>
<keyword evidence="5" id="KW-0472">Membrane</keyword>
<keyword evidence="9" id="KW-1185">Reference proteome</keyword>
<dbReference type="GO" id="GO:0005886">
    <property type="term" value="C:plasma membrane"/>
    <property type="evidence" value="ECO:0007669"/>
    <property type="project" value="UniProtKB-SubCell"/>
</dbReference>
<evidence type="ECO:0000256" key="5">
    <source>
        <dbReference type="ARBA" id="ARBA00023136"/>
    </source>
</evidence>
<protein>
    <submittedName>
        <fullName evidence="8">Cache domain protein</fullName>
    </submittedName>
</protein>
<evidence type="ECO:0000256" key="3">
    <source>
        <dbReference type="ARBA" id="ARBA00022692"/>
    </source>
</evidence>